<dbReference type="CDD" id="cd06267">
    <property type="entry name" value="PBP1_LacI_sugar_binding-like"/>
    <property type="match status" value="1"/>
</dbReference>
<evidence type="ECO:0000256" key="2">
    <source>
        <dbReference type="ARBA" id="ARBA00023015"/>
    </source>
</evidence>
<keyword evidence="4" id="KW-0804">Transcription</keyword>
<dbReference type="Pfam" id="PF13377">
    <property type="entry name" value="Peripla_BP_3"/>
    <property type="match status" value="1"/>
</dbReference>
<evidence type="ECO:0000256" key="1">
    <source>
        <dbReference type="ARBA" id="ARBA00022491"/>
    </source>
</evidence>
<dbReference type="SUPFAM" id="SSF47413">
    <property type="entry name" value="lambda repressor-like DNA-binding domains"/>
    <property type="match status" value="1"/>
</dbReference>
<proteinExistence type="predicted"/>
<keyword evidence="7" id="KW-1185">Reference proteome</keyword>
<dbReference type="SUPFAM" id="SSF53822">
    <property type="entry name" value="Periplasmic binding protein-like I"/>
    <property type="match status" value="1"/>
</dbReference>
<keyword evidence="3 6" id="KW-0238">DNA-binding</keyword>
<dbReference type="PANTHER" id="PTHR30146:SF148">
    <property type="entry name" value="HTH-TYPE TRANSCRIPTIONAL REPRESSOR PURR-RELATED"/>
    <property type="match status" value="1"/>
</dbReference>
<dbReference type="GO" id="GO:0000976">
    <property type="term" value="F:transcription cis-regulatory region binding"/>
    <property type="evidence" value="ECO:0007669"/>
    <property type="project" value="TreeGrafter"/>
</dbReference>
<evidence type="ECO:0000256" key="4">
    <source>
        <dbReference type="ARBA" id="ARBA00023163"/>
    </source>
</evidence>
<evidence type="ECO:0000259" key="5">
    <source>
        <dbReference type="PROSITE" id="PS50932"/>
    </source>
</evidence>
<dbReference type="Pfam" id="PF00356">
    <property type="entry name" value="LacI"/>
    <property type="match status" value="1"/>
</dbReference>
<dbReference type="InterPro" id="IPR046335">
    <property type="entry name" value="LacI/GalR-like_sensor"/>
</dbReference>
<name>A0A6M8HWX4_9PROT</name>
<evidence type="ECO:0000313" key="6">
    <source>
        <dbReference type="EMBL" id="QKE92695.1"/>
    </source>
</evidence>
<dbReference type="GO" id="GO:0003700">
    <property type="term" value="F:DNA-binding transcription factor activity"/>
    <property type="evidence" value="ECO:0007669"/>
    <property type="project" value="TreeGrafter"/>
</dbReference>
<dbReference type="InterPro" id="IPR028082">
    <property type="entry name" value="Peripla_BP_I"/>
</dbReference>
<dbReference type="PROSITE" id="PS50932">
    <property type="entry name" value="HTH_LACI_2"/>
    <property type="match status" value="1"/>
</dbReference>
<dbReference type="SMART" id="SM00354">
    <property type="entry name" value="HTH_LACI"/>
    <property type="match status" value="1"/>
</dbReference>
<evidence type="ECO:0000256" key="3">
    <source>
        <dbReference type="ARBA" id="ARBA00023125"/>
    </source>
</evidence>
<dbReference type="KEGG" id="lck:HN018_15535"/>
<dbReference type="Gene3D" id="3.40.50.2300">
    <property type="match status" value="2"/>
</dbReference>
<dbReference type="EMBL" id="CP053708">
    <property type="protein sequence ID" value="QKE92695.1"/>
    <property type="molecule type" value="Genomic_DNA"/>
</dbReference>
<dbReference type="InterPro" id="IPR010982">
    <property type="entry name" value="Lambda_DNA-bd_dom_sf"/>
</dbReference>
<gene>
    <name evidence="6" type="ORF">HN018_15535</name>
</gene>
<organism evidence="6 7">
    <name type="scientific">Lichenicola cladoniae</name>
    <dbReference type="NCBI Taxonomy" id="1484109"/>
    <lineage>
        <taxon>Bacteria</taxon>
        <taxon>Pseudomonadati</taxon>
        <taxon>Pseudomonadota</taxon>
        <taxon>Alphaproteobacteria</taxon>
        <taxon>Acetobacterales</taxon>
        <taxon>Acetobacteraceae</taxon>
        <taxon>Lichenicola</taxon>
    </lineage>
</organism>
<dbReference type="Proteomes" id="UP000500767">
    <property type="component" value="Chromosome"/>
</dbReference>
<accession>A0A6M8HWX4</accession>
<dbReference type="AlphaFoldDB" id="A0A6M8HWX4"/>
<dbReference type="RefSeq" id="WP_204259785.1">
    <property type="nucleotide sequence ID" value="NZ_CP053708.1"/>
</dbReference>
<keyword evidence="1" id="KW-0678">Repressor</keyword>
<protein>
    <submittedName>
        <fullName evidence="6">LacI family DNA-binding transcriptional regulator</fullName>
    </submittedName>
</protein>
<feature type="domain" description="HTH lacI-type" evidence="5">
    <location>
        <begin position="1"/>
        <end position="53"/>
    </location>
</feature>
<evidence type="ECO:0000313" key="7">
    <source>
        <dbReference type="Proteomes" id="UP000500767"/>
    </source>
</evidence>
<dbReference type="PANTHER" id="PTHR30146">
    <property type="entry name" value="LACI-RELATED TRANSCRIPTIONAL REPRESSOR"/>
    <property type="match status" value="1"/>
</dbReference>
<keyword evidence="2" id="KW-0805">Transcription regulation</keyword>
<sequence length="333" mass="35193">MMDVARRAGVAVSTVSHVVNNTRFVHPTTRAAVEAAIGATGYIPNTIARSLARSSTGTVGIAMSIVSNPYFVALLQAIVSECAKLGLPVLLADTGEDPDRELAVIRSFHQRRVDAVLLAPVGDGSDQQSLHYLRKTALPAVLIDRLIAPGFSQVGVDNATGIRLLLDRLIKLGHRRIGLIAGQPGIATTIERVVAFRNAIRQDGLDPEPELVQASTTDVDAARSAAHALFRLAHPPTAIVAGNNHSMIGLMQAVCDAGLGVPDQLAVVGFDDFEWADCFHPRLTVVAQPVDAIARHAVSLLRALIADPASASRTICLQPSLIIRESCGGAMGR</sequence>
<dbReference type="InterPro" id="IPR000843">
    <property type="entry name" value="HTH_LacI"/>
</dbReference>
<dbReference type="CDD" id="cd01392">
    <property type="entry name" value="HTH_LacI"/>
    <property type="match status" value="1"/>
</dbReference>
<dbReference type="Gene3D" id="1.10.260.40">
    <property type="entry name" value="lambda repressor-like DNA-binding domains"/>
    <property type="match status" value="1"/>
</dbReference>
<reference evidence="6 7" key="1">
    <citation type="journal article" date="2014" name="World J. Microbiol. Biotechnol.">
        <title>Biodiversity and physiological characteristics of Antarctic and Arctic lichens-associated bacteria.</title>
        <authorList>
            <person name="Lee Y.M."/>
            <person name="Kim E.H."/>
            <person name="Lee H.K."/>
            <person name="Hong S.G."/>
        </authorList>
    </citation>
    <scope>NUCLEOTIDE SEQUENCE [LARGE SCALE GENOMIC DNA]</scope>
    <source>
        <strain evidence="6 7">PAMC 26569</strain>
    </source>
</reference>